<name>A0ABT8W2E2_9GAMM</name>
<evidence type="ECO:0000256" key="1">
    <source>
        <dbReference type="SAM" id="SignalP"/>
    </source>
</evidence>
<reference evidence="3" key="1">
    <citation type="submission" date="2023-07" db="EMBL/GenBank/DDBJ databases">
        <title>Marinobacter sp. chi1 genome sequencing and assembly.</title>
        <authorList>
            <person name="Park S."/>
        </authorList>
    </citation>
    <scope>NUCLEOTIDE SEQUENCE</scope>
    <source>
        <strain evidence="3">Chi1</strain>
    </source>
</reference>
<keyword evidence="4" id="KW-1185">Reference proteome</keyword>
<evidence type="ECO:0000259" key="2">
    <source>
        <dbReference type="Pfam" id="PF19657"/>
    </source>
</evidence>
<dbReference type="EMBL" id="JAUMIS010000002">
    <property type="protein sequence ID" value="MDO3722351.1"/>
    <property type="molecule type" value="Genomic_DNA"/>
</dbReference>
<feature type="domain" description="DUF6160" evidence="2">
    <location>
        <begin position="3"/>
        <end position="96"/>
    </location>
</feature>
<gene>
    <name evidence="3" type="ORF">QVZ43_11515</name>
</gene>
<dbReference type="InterPro" id="IPR046158">
    <property type="entry name" value="DUF6160"/>
</dbReference>
<dbReference type="RefSeq" id="WP_302910050.1">
    <property type="nucleotide sequence ID" value="NZ_JAUMIS010000002.1"/>
</dbReference>
<dbReference type="Proteomes" id="UP001168640">
    <property type="component" value="Unassembled WGS sequence"/>
</dbReference>
<feature type="signal peptide" evidence="1">
    <location>
        <begin position="1"/>
        <end position="22"/>
    </location>
</feature>
<evidence type="ECO:0000313" key="3">
    <source>
        <dbReference type="EMBL" id="MDO3722351.1"/>
    </source>
</evidence>
<dbReference type="Pfam" id="PF19657">
    <property type="entry name" value="DUF6160"/>
    <property type="match status" value="1"/>
</dbReference>
<evidence type="ECO:0000313" key="4">
    <source>
        <dbReference type="Proteomes" id="UP001168640"/>
    </source>
</evidence>
<sequence>MVNSKKQIVLIFISLSASVAYGDLAPITDNELSNVTGQSGLTVAYSGRTTLGQFRFEQLGSYQVDGITMGGAGVTADGSAQGLGAYFDDAIATIDIGPDGTLDVRWDPGSGSAIDWGFRADEVSLISSKAQQVSLLSGVEAWGYLRRAYRRVEPTAGANGLPLGSNMYAAFTVEDLSTATAADTIGLNGAYVRGTESGGQAIGGATLTSEFSRWANDGAAGFSSPLSDITDGFAAMEYTYRQVSAADSPTGVETVAIEVHGFAADIGMTSLSVGQVDLGGMRLDNVQVHDTVLTFTP</sequence>
<feature type="chain" id="PRO_5045487540" evidence="1">
    <location>
        <begin position="23"/>
        <end position="297"/>
    </location>
</feature>
<keyword evidence="1" id="KW-0732">Signal</keyword>
<organism evidence="3 4">
    <name type="scientific">Marinobacter suaedae</name>
    <dbReference type="NCBI Taxonomy" id="3057675"/>
    <lineage>
        <taxon>Bacteria</taxon>
        <taxon>Pseudomonadati</taxon>
        <taxon>Pseudomonadota</taxon>
        <taxon>Gammaproteobacteria</taxon>
        <taxon>Pseudomonadales</taxon>
        <taxon>Marinobacteraceae</taxon>
        <taxon>Marinobacter</taxon>
    </lineage>
</organism>
<accession>A0ABT8W2E2</accession>
<protein>
    <submittedName>
        <fullName evidence="3">DUF6160 family protein</fullName>
    </submittedName>
</protein>
<comment type="caution">
    <text evidence="3">The sequence shown here is derived from an EMBL/GenBank/DDBJ whole genome shotgun (WGS) entry which is preliminary data.</text>
</comment>
<proteinExistence type="predicted"/>